<evidence type="ECO:0000256" key="4">
    <source>
        <dbReference type="ARBA" id="ARBA00022963"/>
    </source>
</evidence>
<keyword evidence="16" id="KW-1185">Reference proteome</keyword>
<dbReference type="SUPFAM" id="SSF52096">
    <property type="entry name" value="ClpP/crotonase"/>
    <property type="match status" value="1"/>
</dbReference>
<dbReference type="InterPro" id="IPR029045">
    <property type="entry name" value="ClpP/crotonase-like_dom_sf"/>
</dbReference>
<dbReference type="Pfam" id="PF02737">
    <property type="entry name" value="3HCDH_N"/>
    <property type="match status" value="1"/>
</dbReference>
<comment type="subcellular location">
    <subcellularLocation>
        <location evidence="1">Peroxisome</location>
    </subcellularLocation>
</comment>
<dbReference type="SUPFAM" id="SSF48179">
    <property type="entry name" value="6-phosphogluconate dehydrogenase C-terminal domain-like"/>
    <property type="match status" value="2"/>
</dbReference>
<dbReference type="EMBL" id="CP148074">
    <property type="protein sequence ID" value="WXL26816.1"/>
    <property type="molecule type" value="Genomic_DNA"/>
</dbReference>
<feature type="domain" description="3-hydroxyacyl-CoA dehydrogenase NAD binding" evidence="14">
    <location>
        <begin position="307"/>
        <end position="483"/>
    </location>
</feature>
<evidence type="ECO:0000256" key="3">
    <source>
        <dbReference type="ARBA" id="ARBA00022832"/>
    </source>
</evidence>
<dbReference type="Gene3D" id="3.90.226.10">
    <property type="entry name" value="2-enoyl-CoA Hydratase, Chain A, domain 1"/>
    <property type="match status" value="1"/>
</dbReference>
<keyword evidence="6" id="KW-0520">NAD</keyword>
<keyword evidence="5" id="KW-0560">Oxidoreductase</keyword>
<organism evidence="15 16">
    <name type="scientific">Ectopseudomonas mendocina</name>
    <name type="common">Pseudomonas mendocina</name>
    <dbReference type="NCBI Taxonomy" id="300"/>
    <lineage>
        <taxon>Bacteria</taxon>
        <taxon>Pseudomonadati</taxon>
        <taxon>Pseudomonadota</taxon>
        <taxon>Gammaproteobacteria</taxon>
        <taxon>Pseudomonadales</taxon>
        <taxon>Pseudomonadaceae</taxon>
        <taxon>Ectopseudomonas</taxon>
    </lineage>
</organism>
<evidence type="ECO:0000256" key="1">
    <source>
        <dbReference type="ARBA" id="ARBA00004275"/>
    </source>
</evidence>
<dbReference type="CDD" id="cd06558">
    <property type="entry name" value="crotonase-like"/>
    <property type="match status" value="1"/>
</dbReference>
<keyword evidence="11" id="KW-0511">Multifunctional enzyme</keyword>
<dbReference type="Proteomes" id="UP001476583">
    <property type="component" value="Chromosome"/>
</dbReference>
<dbReference type="Gene3D" id="1.10.1040.50">
    <property type="match status" value="1"/>
</dbReference>
<evidence type="ECO:0000256" key="12">
    <source>
        <dbReference type="ARBA" id="ARBA00049556"/>
    </source>
</evidence>
<name>A0ABZ2RL67_ECTME</name>
<evidence type="ECO:0000313" key="16">
    <source>
        <dbReference type="Proteomes" id="UP001476583"/>
    </source>
</evidence>
<evidence type="ECO:0000313" key="15">
    <source>
        <dbReference type="EMBL" id="WXL26816.1"/>
    </source>
</evidence>
<sequence length="709" mass="76446">MSVHDHAAASAYSPARVDVTLDGAIAVLEIVNPPVNALSAVVKQGIADALDTVERNTAVEAIILHGAGKHFCGGADIREFGQVVGPNLSELCNRLENSRKPVIAAIKGSCLGGGLELALASHFRVATASAKLGLPEVNLGLLPGAGGTQRLPRLVGAGVALELMLSGRPVTADQPLASGLVDKVCSNEELLQSALIYAQQLVSSGQPVRKTRDAQALADAATARVEIEQVRQTKLKNKGLFSPEKIVEAVQAALDLPFDEGLKTERELFNKCIESPQRSALVHAFLAEKASSKVPEASQASPAALKKIAVIGAGTMGVGISVALLDAGYDVLLMERGQTFLERGRNAIANTYQKLQDRQRISGSEKDIRLSRLSCHIDFAVLADTDMVIEAVFEDMAVKKALLAQLDQFCRADTILVTNTSYLDINEMSQGLSNPGRVIGIHFFSPANIMKLVEVVVPENANSRTVATAFSLAKSLKKTPVRAGMCDGFIGNRMLAVYREAAELMMLDGASPYQIDEAIREFGFPMGPFQVVDLAGGDISWATRKRKAPLRDPRLRYVSVADKLCEQGWFGQKTGMGYYVYEKGAKAGRVNPELDGILREVRAEAGILPKAFSNREIIERYLAAMINEGANVVQEGIALRPSDVDVTLLNGYGFPRYKGGPMWYADREGVDQILAGISQYATTDPLFWRPSPLLIELVSNQGFFSNLNW</sequence>
<keyword evidence="3" id="KW-0276">Fatty acid metabolism</keyword>
<dbReference type="InterPro" id="IPR001753">
    <property type="entry name" value="Enoyl-CoA_hydra/iso"/>
</dbReference>
<keyword evidence="7" id="KW-0443">Lipid metabolism</keyword>
<dbReference type="InterPro" id="IPR006176">
    <property type="entry name" value="3-OHacyl-CoA_DH_NAD-bd"/>
</dbReference>
<comment type="catalytic activity">
    <reaction evidence="12">
        <text>a (3S)-3-hydroxyacyl-CoA + NAD(+) = a 3-oxoacyl-CoA + NADH + H(+)</text>
        <dbReference type="Rhea" id="RHEA:22432"/>
        <dbReference type="ChEBI" id="CHEBI:15378"/>
        <dbReference type="ChEBI" id="CHEBI:57318"/>
        <dbReference type="ChEBI" id="CHEBI:57540"/>
        <dbReference type="ChEBI" id="CHEBI:57945"/>
        <dbReference type="ChEBI" id="CHEBI:90726"/>
        <dbReference type="EC" id="1.1.1.35"/>
    </reaction>
</comment>
<keyword evidence="4" id="KW-0442">Lipid degradation</keyword>
<feature type="domain" description="3-hydroxyacyl-CoA dehydrogenase C-terminal" evidence="13">
    <location>
        <begin position="617"/>
        <end position="700"/>
    </location>
</feature>
<evidence type="ECO:0000259" key="14">
    <source>
        <dbReference type="Pfam" id="PF02737"/>
    </source>
</evidence>
<evidence type="ECO:0000256" key="7">
    <source>
        <dbReference type="ARBA" id="ARBA00023098"/>
    </source>
</evidence>
<evidence type="ECO:0000256" key="11">
    <source>
        <dbReference type="ARBA" id="ARBA00023268"/>
    </source>
</evidence>
<dbReference type="InterPro" id="IPR036291">
    <property type="entry name" value="NAD(P)-bd_dom_sf"/>
</dbReference>
<dbReference type="SUPFAM" id="SSF51735">
    <property type="entry name" value="NAD(P)-binding Rossmann-fold domains"/>
    <property type="match status" value="1"/>
</dbReference>
<dbReference type="Gene3D" id="3.40.50.720">
    <property type="entry name" value="NAD(P)-binding Rossmann-like Domain"/>
    <property type="match status" value="1"/>
</dbReference>
<evidence type="ECO:0000256" key="5">
    <source>
        <dbReference type="ARBA" id="ARBA00023002"/>
    </source>
</evidence>
<evidence type="ECO:0000256" key="8">
    <source>
        <dbReference type="ARBA" id="ARBA00023140"/>
    </source>
</evidence>
<dbReference type="PANTHER" id="PTHR23309">
    <property type="entry name" value="3-HYDROXYACYL-COA DEHYROGENASE"/>
    <property type="match status" value="1"/>
</dbReference>
<comment type="pathway">
    <text evidence="2">Lipid metabolism; fatty acid beta-oxidation.</text>
</comment>
<keyword evidence="10" id="KW-0456">Lyase</keyword>
<evidence type="ECO:0000256" key="10">
    <source>
        <dbReference type="ARBA" id="ARBA00023239"/>
    </source>
</evidence>
<keyword evidence="9" id="KW-0413">Isomerase</keyword>
<dbReference type="InterPro" id="IPR006108">
    <property type="entry name" value="3HC_DH_C"/>
</dbReference>
<accession>A0ABZ2RL67</accession>
<evidence type="ECO:0000256" key="2">
    <source>
        <dbReference type="ARBA" id="ARBA00005005"/>
    </source>
</evidence>
<dbReference type="InterPro" id="IPR008927">
    <property type="entry name" value="6-PGluconate_DH-like_C_sf"/>
</dbReference>
<reference evidence="15 16" key="1">
    <citation type="submission" date="2024-03" db="EMBL/GenBank/DDBJ databases">
        <title>Complete genome of BD2.</title>
        <authorList>
            <person name="Cao G."/>
        </authorList>
    </citation>
    <scope>NUCLEOTIDE SEQUENCE [LARGE SCALE GENOMIC DNA]</scope>
    <source>
        <strain evidence="15 16">BD2</strain>
    </source>
</reference>
<feature type="domain" description="3-hydroxyacyl-CoA dehydrogenase C-terminal" evidence="13">
    <location>
        <begin position="488"/>
        <end position="581"/>
    </location>
</feature>
<evidence type="ECO:0000256" key="9">
    <source>
        <dbReference type="ARBA" id="ARBA00023235"/>
    </source>
</evidence>
<keyword evidence="8" id="KW-0576">Peroxisome</keyword>
<dbReference type="Pfam" id="PF00378">
    <property type="entry name" value="ECH_1"/>
    <property type="match status" value="1"/>
</dbReference>
<proteinExistence type="predicted"/>
<evidence type="ECO:0000259" key="13">
    <source>
        <dbReference type="Pfam" id="PF00725"/>
    </source>
</evidence>
<protein>
    <submittedName>
        <fullName evidence="15">3-hydroxyacyl-CoA dehydrogenase NAD-binding domain-containing protein</fullName>
    </submittedName>
</protein>
<gene>
    <name evidence="15" type="ORF">WG219_04870</name>
</gene>
<evidence type="ECO:0000256" key="6">
    <source>
        <dbReference type="ARBA" id="ARBA00023027"/>
    </source>
</evidence>
<dbReference type="Pfam" id="PF00725">
    <property type="entry name" value="3HCDH"/>
    <property type="match status" value="2"/>
</dbReference>